<keyword evidence="5" id="KW-0675">Receptor</keyword>
<evidence type="ECO:0000259" key="4">
    <source>
        <dbReference type="PROSITE" id="PS50111"/>
    </source>
</evidence>
<protein>
    <submittedName>
        <fullName evidence="5">Methyl-accepting chemotaxis protein I (Serine chemoreceptor protein)</fullName>
    </submittedName>
</protein>
<sequence length="496" mass="54596">MNDLRRDFYIQADAFFTKLTAGLLIVSILLASWHDTWVEAFVVGLPAFVIPLMISKAMPGQRISRISYAISLMIFSALQIHQGHGLIEMHFSIFALLAALLYYRDPVTVLVAALTIAVHHLLFNYLQEHGSPVYVFEYHTGINIVLLHAAFVVVESGILMYLAHKSWQEFIQNMELAGLGAHISRDDVVDLSYQIDNPQSQFGKVFNLFFENLHVLVQEANRLSLQISDVGKDFNVSTKAMEEGARRQSHETDMIATATSEMTASMRDINTHSGVAAEAAEEANSVAEKSSIDIRKARGTVEQLASNIQRANEVIQNLDSESNNIGSVLSVIQGIAEQTNLLALNAAIEAARAGEQGRGFAVVADEVRTLASRTHESTEEIQRMIERLQKGSKEAVTAMETSQTGVESSVNQITQIDEHITAMKLSVGNMHGMNEQIAQAINEQHTAVSEVNSNLVVIREVSDEALTQATGCMTKSGKLVAMSNDLRGLLSRFRLD</sequence>
<feature type="transmembrane region" description="Helical" evidence="3">
    <location>
        <begin position="108"/>
        <end position="126"/>
    </location>
</feature>
<dbReference type="CDD" id="cd11386">
    <property type="entry name" value="MCP_signal"/>
    <property type="match status" value="1"/>
</dbReference>
<keyword evidence="2" id="KW-0175">Coiled coil</keyword>
<dbReference type="PANTHER" id="PTHR32089">
    <property type="entry name" value="METHYL-ACCEPTING CHEMOTAXIS PROTEIN MCPB"/>
    <property type="match status" value="1"/>
</dbReference>
<evidence type="ECO:0000256" key="2">
    <source>
        <dbReference type="SAM" id="Coils"/>
    </source>
</evidence>
<reference evidence="5" key="1">
    <citation type="submission" date="2015-10" db="EMBL/GenBank/DDBJ databases">
        <authorList>
            <person name="Gilbert D.G."/>
        </authorList>
    </citation>
    <scope>NUCLEOTIDE SEQUENCE</scope>
</reference>
<keyword evidence="1" id="KW-0807">Transducer</keyword>
<dbReference type="GO" id="GO:0007165">
    <property type="term" value="P:signal transduction"/>
    <property type="evidence" value="ECO:0007669"/>
    <property type="project" value="UniProtKB-KW"/>
</dbReference>
<dbReference type="PANTHER" id="PTHR32089:SF112">
    <property type="entry name" value="LYSOZYME-LIKE PROTEIN-RELATED"/>
    <property type="match status" value="1"/>
</dbReference>
<keyword evidence="3" id="KW-0812">Transmembrane</keyword>
<keyword evidence="3" id="KW-0472">Membrane</keyword>
<feature type="coiled-coil region" evidence="2">
    <location>
        <begin position="294"/>
        <end position="321"/>
    </location>
</feature>
<feature type="transmembrane region" description="Helical" evidence="3">
    <location>
        <begin position="138"/>
        <end position="162"/>
    </location>
</feature>
<name>A0A160TD62_9ZZZZ</name>
<dbReference type="Pfam" id="PF00015">
    <property type="entry name" value="MCPsignal"/>
    <property type="match status" value="1"/>
</dbReference>
<evidence type="ECO:0000313" key="5">
    <source>
        <dbReference type="EMBL" id="CUS41793.1"/>
    </source>
</evidence>
<dbReference type="EMBL" id="CZQC01000053">
    <property type="protein sequence ID" value="CUS41793.1"/>
    <property type="molecule type" value="Genomic_DNA"/>
</dbReference>
<feature type="transmembrane region" description="Helical" evidence="3">
    <location>
        <begin position="66"/>
        <end position="81"/>
    </location>
</feature>
<evidence type="ECO:0000256" key="3">
    <source>
        <dbReference type="SAM" id="Phobius"/>
    </source>
</evidence>
<dbReference type="InterPro" id="IPR004089">
    <property type="entry name" value="MCPsignal_dom"/>
</dbReference>
<keyword evidence="3" id="KW-1133">Transmembrane helix</keyword>
<dbReference type="GO" id="GO:0016020">
    <property type="term" value="C:membrane"/>
    <property type="evidence" value="ECO:0007669"/>
    <property type="project" value="InterPro"/>
</dbReference>
<dbReference type="FunFam" id="1.10.287.950:FF:000001">
    <property type="entry name" value="Methyl-accepting chemotaxis sensory transducer"/>
    <property type="match status" value="1"/>
</dbReference>
<feature type="transmembrane region" description="Helical" evidence="3">
    <location>
        <begin position="37"/>
        <end position="54"/>
    </location>
</feature>
<gene>
    <name evidence="5" type="ORF">MGWOODY_Tha1518</name>
</gene>
<proteinExistence type="predicted"/>
<evidence type="ECO:0000256" key="1">
    <source>
        <dbReference type="ARBA" id="ARBA00023224"/>
    </source>
</evidence>
<dbReference type="SMART" id="SM00283">
    <property type="entry name" value="MA"/>
    <property type="match status" value="1"/>
</dbReference>
<feature type="domain" description="Methyl-accepting transducer" evidence="4">
    <location>
        <begin position="223"/>
        <end position="459"/>
    </location>
</feature>
<dbReference type="SUPFAM" id="SSF58104">
    <property type="entry name" value="Methyl-accepting chemotaxis protein (MCP) signaling domain"/>
    <property type="match status" value="1"/>
</dbReference>
<organism evidence="5">
    <name type="scientific">hydrothermal vent metagenome</name>
    <dbReference type="NCBI Taxonomy" id="652676"/>
    <lineage>
        <taxon>unclassified sequences</taxon>
        <taxon>metagenomes</taxon>
        <taxon>ecological metagenomes</taxon>
    </lineage>
</organism>
<dbReference type="Gene3D" id="1.10.287.950">
    <property type="entry name" value="Methyl-accepting chemotaxis protein"/>
    <property type="match status" value="1"/>
</dbReference>
<dbReference type="AlphaFoldDB" id="A0A160TD62"/>
<accession>A0A160TD62</accession>
<dbReference type="PROSITE" id="PS50111">
    <property type="entry name" value="CHEMOTAXIS_TRANSDUC_2"/>
    <property type="match status" value="1"/>
</dbReference>
<feature type="transmembrane region" description="Helical" evidence="3">
    <location>
        <begin position="12"/>
        <end position="31"/>
    </location>
</feature>